<evidence type="ECO:0000313" key="1">
    <source>
        <dbReference type="EMBL" id="RIA84194.1"/>
    </source>
</evidence>
<dbReference type="EMBL" id="QKYT01000511">
    <property type="protein sequence ID" value="RIA84194.1"/>
    <property type="molecule type" value="Genomic_DNA"/>
</dbReference>
<dbReference type="AlphaFoldDB" id="A0A397SNI2"/>
<organism evidence="1 2">
    <name type="scientific">Glomus cerebriforme</name>
    <dbReference type="NCBI Taxonomy" id="658196"/>
    <lineage>
        <taxon>Eukaryota</taxon>
        <taxon>Fungi</taxon>
        <taxon>Fungi incertae sedis</taxon>
        <taxon>Mucoromycota</taxon>
        <taxon>Glomeromycotina</taxon>
        <taxon>Glomeromycetes</taxon>
        <taxon>Glomerales</taxon>
        <taxon>Glomeraceae</taxon>
        <taxon>Glomus</taxon>
    </lineage>
</organism>
<protein>
    <submittedName>
        <fullName evidence="1">Uncharacterized protein</fullName>
    </submittedName>
</protein>
<accession>A0A397SNI2</accession>
<sequence length="107" mass="12397">MTILSLKEHKILSALLSTIIRASCLICVTNSCCMWCSYFCYIQVTYNFDGLLLLRWLFPRINSTISLETDFGFFRNGLDKILSSELANWDSYLNWIGFEKSKFSPES</sequence>
<keyword evidence="2" id="KW-1185">Reference proteome</keyword>
<comment type="caution">
    <text evidence="1">The sequence shown here is derived from an EMBL/GenBank/DDBJ whole genome shotgun (WGS) entry which is preliminary data.</text>
</comment>
<name>A0A397SNI2_9GLOM</name>
<reference evidence="1 2" key="1">
    <citation type="submission" date="2018-06" db="EMBL/GenBank/DDBJ databases">
        <title>Comparative genomics reveals the genomic features of Rhizophagus irregularis, R. cerebriforme, R. diaphanum and Gigaspora rosea, and their symbiotic lifestyle signature.</title>
        <authorList>
            <person name="Morin E."/>
            <person name="San Clemente H."/>
            <person name="Chen E.C.H."/>
            <person name="De La Providencia I."/>
            <person name="Hainaut M."/>
            <person name="Kuo A."/>
            <person name="Kohler A."/>
            <person name="Murat C."/>
            <person name="Tang N."/>
            <person name="Roy S."/>
            <person name="Loubradou J."/>
            <person name="Henrissat B."/>
            <person name="Grigoriev I.V."/>
            <person name="Corradi N."/>
            <person name="Roux C."/>
            <person name="Martin F.M."/>
        </authorList>
    </citation>
    <scope>NUCLEOTIDE SEQUENCE [LARGE SCALE GENOMIC DNA]</scope>
    <source>
        <strain evidence="1 2">DAOM 227022</strain>
    </source>
</reference>
<proteinExistence type="predicted"/>
<gene>
    <name evidence="1" type="ORF">C1645_742513</name>
</gene>
<dbReference type="Proteomes" id="UP000265703">
    <property type="component" value="Unassembled WGS sequence"/>
</dbReference>
<evidence type="ECO:0000313" key="2">
    <source>
        <dbReference type="Proteomes" id="UP000265703"/>
    </source>
</evidence>